<dbReference type="SMART" id="SM00407">
    <property type="entry name" value="IGc1"/>
    <property type="match status" value="1"/>
</dbReference>
<name>A0A7N6BRS6_ANATE</name>
<dbReference type="GO" id="GO:0002504">
    <property type="term" value="P:antigen processing and presentation of peptide or polysaccharide antigen via MHC class II"/>
    <property type="evidence" value="ECO:0007669"/>
    <property type="project" value="UniProtKB-KW"/>
</dbReference>
<dbReference type="InterPro" id="IPR003597">
    <property type="entry name" value="Ig_C1-set"/>
</dbReference>
<evidence type="ECO:0000256" key="6">
    <source>
        <dbReference type="ARBA" id="ARBA00023130"/>
    </source>
</evidence>
<dbReference type="InterPro" id="IPR013783">
    <property type="entry name" value="Ig-like_fold"/>
</dbReference>
<dbReference type="Ensembl" id="ENSATET00000037919.2">
    <property type="protein sequence ID" value="ENSATEP00000067910.2"/>
    <property type="gene ID" value="ENSATEG00000033561.1"/>
</dbReference>
<evidence type="ECO:0000313" key="14">
    <source>
        <dbReference type="Ensembl" id="ENSATEP00000067910.2"/>
    </source>
</evidence>
<evidence type="ECO:0000256" key="8">
    <source>
        <dbReference type="ARBA" id="ARBA00023157"/>
    </source>
</evidence>
<dbReference type="AlphaFoldDB" id="A0A7N6BRS6"/>
<evidence type="ECO:0000256" key="1">
    <source>
        <dbReference type="ARBA" id="ARBA00004479"/>
    </source>
</evidence>
<feature type="domain" description="Ig-like" evidence="13">
    <location>
        <begin position="104"/>
        <end position="199"/>
    </location>
</feature>
<dbReference type="InterPro" id="IPR014745">
    <property type="entry name" value="MHC_II_a/b_N"/>
</dbReference>
<proteinExistence type="inferred from homology"/>
<dbReference type="GO" id="GO:0042613">
    <property type="term" value="C:MHC class II protein complex"/>
    <property type="evidence" value="ECO:0007669"/>
    <property type="project" value="UniProtKB-KW"/>
</dbReference>
<evidence type="ECO:0000256" key="3">
    <source>
        <dbReference type="ARBA" id="ARBA00022692"/>
    </source>
</evidence>
<dbReference type="InterPro" id="IPR001003">
    <property type="entry name" value="MHC_II_a_N"/>
</dbReference>
<protein>
    <recommendedName>
        <fullName evidence="13">Ig-like domain-containing protein</fullName>
    </recommendedName>
</protein>
<dbReference type="PROSITE" id="PS50835">
    <property type="entry name" value="IG_LIKE"/>
    <property type="match status" value="1"/>
</dbReference>
<evidence type="ECO:0000256" key="2">
    <source>
        <dbReference type="ARBA" id="ARBA00007394"/>
    </source>
</evidence>
<keyword evidence="6" id="KW-1064">Adaptive immunity</keyword>
<dbReference type="CDD" id="cd05767">
    <property type="entry name" value="IgC1_MHC_II_alpha"/>
    <property type="match status" value="1"/>
</dbReference>
<dbReference type="InterPro" id="IPR007110">
    <property type="entry name" value="Ig-like_dom"/>
</dbReference>
<dbReference type="InterPro" id="IPR050160">
    <property type="entry name" value="MHC/Immunoglobulin"/>
</dbReference>
<dbReference type="PROSITE" id="PS00290">
    <property type="entry name" value="IG_MHC"/>
    <property type="match status" value="1"/>
</dbReference>
<keyword evidence="10" id="KW-0491">MHC II</keyword>
<dbReference type="InterPro" id="IPR003006">
    <property type="entry name" value="Ig/MHC_CS"/>
</dbReference>
<evidence type="ECO:0000256" key="7">
    <source>
        <dbReference type="ARBA" id="ARBA00023136"/>
    </source>
</evidence>
<dbReference type="RefSeq" id="XP_026228599.1">
    <property type="nucleotide sequence ID" value="XM_026372814.1"/>
</dbReference>
<evidence type="ECO:0000313" key="15">
    <source>
        <dbReference type="Proteomes" id="UP000265040"/>
    </source>
</evidence>
<sequence>MKLPTVIILMFNILSAFSQIPHEITYITGCFVNGTTEIQFEFDAEEILYVDFSKQELIYTVPAFLDPDPSQILIGLSVLKDARDNKELCSDLTVMAAAEERNPPEEKDAPDSNLYPAEDVQLGVENKLICFVNHFYPPSIQVSWTKNGGPVSEGVSLSRYFPNNDGTFHQFSTLTFTPSEGDVYSCTVEHSALETPQTSIWEPDVRDHSLGPDIFCGVGLTLGLLGAGVFFYCVSHHGQ</sequence>
<evidence type="ECO:0000256" key="9">
    <source>
        <dbReference type="ARBA" id="ARBA00023180"/>
    </source>
</evidence>
<dbReference type="InterPro" id="IPR036179">
    <property type="entry name" value="Ig-like_dom_sf"/>
</dbReference>
<evidence type="ECO:0000256" key="4">
    <source>
        <dbReference type="ARBA" id="ARBA00022859"/>
    </source>
</evidence>
<reference evidence="14" key="2">
    <citation type="submission" date="2025-08" db="UniProtKB">
        <authorList>
            <consortium name="Ensembl"/>
        </authorList>
    </citation>
    <scope>IDENTIFICATION</scope>
</reference>
<dbReference type="SUPFAM" id="SSF48726">
    <property type="entry name" value="Immunoglobulin"/>
    <property type="match status" value="1"/>
</dbReference>
<dbReference type="Gene3D" id="2.60.40.10">
    <property type="entry name" value="Immunoglobulins"/>
    <property type="match status" value="1"/>
</dbReference>
<reference evidence="14" key="3">
    <citation type="submission" date="2025-09" db="UniProtKB">
        <authorList>
            <consortium name="Ensembl"/>
        </authorList>
    </citation>
    <scope>IDENTIFICATION</scope>
</reference>
<keyword evidence="15" id="KW-1185">Reference proteome</keyword>
<evidence type="ECO:0000256" key="5">
    <source>
        <dbReference type="ARBA" id="ARBA00022989"/>
    </source>
</evidence>
<evidence type="ECO:0000259" key="13">
    <source>
        <dbReference type="PROSITE" id="PS50835"/>
    </source>
</evidence>
<keyword evidence="9" id="KW-0325">Glycoprotein</keyword>
<dbReference type="SUPFAM" id="SSF54452">
    <property type="entry name" value="MHC antigen-recognition domain"/>
    <property type="match status" value="1"/>
</dbReference>
<accession>A0A7N6BRS6</accession>
<keyword evidence="11" id="KW-0393">Immunoglobulin domain</keyword>
<comment type="similarity">
    <text evidence="2">Belongs to the MHC class II family.</text>
</comment>
<dbReference type="Pfam" id="PF07654">
    <property type="entry name" value="C1-set"/>
    <property type="match status" value="1"/>
</dbReference>
<evidence type="ECO:0000256" key="12">
    <source>
        <dbReference type="SAM" id="SignalP"/>
    </source>
</evidence>
<dbReference type="GeneID" id="113170640"/>
<feature type="chain" id="PRO_5043333065" description="Ig-like domain-containing protein" evidence="12">
    <location>
        <begin position="19"/>
        <end position="239"/>
    </location>
</feature>
<dbReference type="PANTHER" id="PTHR19944">
    <property type="entry name" value="MHC CLASS II-RELATED"/>
    <property type="match status" value="1"/>
</dbReference>
<dbReference type="GeneTree" id="ENSGT00940000161847"/>
<organism evidence="14 15">
    <name type="scientific">Anabas testudineus</name>
    <name type="common">Climbing perch</name>
    <name type="synonym">Anthias testudineus</name>
    <dbReference type="NCBI Taxonomy" id="64144"/>
    <lineage>
        <taxon>Eukaryota</taxon>
        <taxon>Metazoa</taxon>
        <taxon>Chordata</taxon>
        <taxon>Craniata</taxon>
        <taxon>Vertebrata</taxon>
        <taxon>Euteleostomi</taxon>
        <taxon>Actinopterygii</taxon>
        <taxon>Neopterygii</taxon>
        <taxon>Teleostei</taxon>
        <taxon>Neoteleostei</taxon>
        <taxon>Acanthomorphata</taxon>
        <taxon>Anabantaria</taxon>
        <taxon>Anabantiformes</taxon>
        <taxon>Anabantoidei</taxon>
        <taxon>Anabantidae</taxon>
        <taxon>Anabas</taxon>
    </lineage>
</organism>
<dbReference type="Proteomes" id="UP000265040">
    <property type="component" value="Chromosome 16"/>
</dbReference>
<dbReference type="Pfam" id="PF00993">
    <property type="entry name" value="MHC_II_alpha"/>
    <property type="match status" value="1"/>
</dbReference>
<feature type="signal peptide" evidence="12">
    <location>
        <begin position="1"/>
        <end position="18"/>
    </location>
</feature>
<dbReference type="GO" id="GO:0002250">
    <property type="term" value="P:adaptive immune response"/>
    <property type="evidence" value="ECO:0007669"/>
    <property type="project" value="UniProtKB-KW"/>
</dbReference>
<keyword evidence="4" id="KW-0391">Immunity</keyword>
<dbReference type="PANTHER" id="PTHR19944:SF105">
    <property type="entry name" value="RLA CLASS II HISTOCOMPATIBILITY ANTIGEN, DP ALPHA-1 CHAIN"/>
    <property type="match status" value="1"/>
</dbReference>
<comment type="subcellular location">
    <subcellularLocation>
        <location evidence="1">Membrane</location>
        <topology evidence="1">Single-pass type I membrane protein</topology>
    </subcellularLocation>
</comment>
<dbReference type="Gene3D" id="3.10.320.10">
    <property type="entry name" value="Class II Histocompatibility Antigen, M Beta Chain, Chain B, domain 1"/>
    <property type="match status" value="1"/>
</dbReference>
<dbReference type="InterPro" id="IPR011162">
    <property type="entry name" value="MHC_I/II-like_Ag-recog"/>
</dbReference>
<evidence type="ECO:0000256" key="10">
    <source>
        <dbReference type="ARBA" id="ARBA00023182"/>
    </source>
</evidence>
<keyword evidence="8" id="KW-1015">Disulfide bond</keyword>
<reference evidence="14" key="1">
    <citation type="submission" date="2021-04" db="EMBL/GenBank/DDBJ databases">
        <authorList>
            <consortium name="Wellcome Sanger Institute Data Sharing"/>
        </authorList>
    </citation>
    <scope>NUCLEOTIDE SEQUENCE [LARGE SCALE GENOMIC DNA]</scope>
</reference>
<keyword evidence="3" id="KW-0812">Transmembrane</keyword>
<keyword evidence="5" id="KW-1133">Transmembrane helix</keyword>
<evidence type="ECO:0000256" key="11">
    <source>
        <dbReference type="ARBA" id="ARBA00023319"/>
    </source>
</evidence>
<keyword evidence="7" id="KW-0472">Membrane</keyword>
<keyword evidence="12" id="KW-0732">Signal</keyword>